<keyword evidence="2" id="KW-0680">Restriction system</keyword>
<evidence type="ECO:0000313" key="6">
    <source>
        <dbReference type="EMBL" id="MQU04926.1"/>
    </source>
</evidence>
<dbReference type="EMBL" id="WIVU01000005">
    <property type="protein sequence ID" value="MQU04926.1"/>
    <property type="molecule type" value="Genomic_DNA"/>
</dbReference>
<accession>A0A6L5HNK3</accession>
<dbReference type="GO" id="GO:0009307">
    <property type="term" value="P:DNA restriction-modification system"/>
    <property type="evidence" value="ECO:0007669"/>
    <property type="project" value="UniProtKB-KW"/>
</dbReference>
<keyword evidence="6" id="KW-0255">Endonuclease</keyword>
<feature type="domain" description="Type I restriction modification DNA specificity" evidence="5">
    <location>
        <begin position="216"/>
        <end position="393"/>
    </location>
</feature>
<dbReference type="GO" id="GO:0003677">
    <property type="term" value="F:DNA binding"/>
    <property type="evidence" value="ECO:0007669"/>
    <property type="project" value="UniProtKB-KW"/>
</dbReference>
<feature type="coiled-coil region" evidence="4">
    <location>
        <begin position="380"/>
        <end position="407"/>
    </location>
</feature>
<dbReference type="AlphaFoldDB" id="A0A6L5HNK3"/>
<dbReference type="PANTHER" id="PTHR30408:SF12">
    <property type="entry name" value="TYPE I RESTRICTION ENZYME MJAVIII SPECIFICITY SUBUNIT"/>
    <property type="match status" value="1"/>
</dbReference>
<feature type="domain" description="Type I restriction modification DNA specificity" evidence="5">
    <location>
        <begin position="16"/>
        <end position="184"/>
    </location>
</feature>
<dbReference type="Pfam" id="PF01420">
    <property type="entry name" value="Methylase_S"/>
    <property type="match status" value="2"/>
</dbReference>
<keyword evidence="6" id="KW-0378">Hydrolase</keyword>
<gene>
    <name evidence="6" type="ORF">GHO27_04415</name>
</gene>
<dbReference type="RefSeq" id="WP_153372964.1">
    <property type="nucleotide sequence ID" value="NZ_WIVU01000005.1"/>
</dbReference>
<dbReference type="GO" id="GO:0004519">
    <property type="term" value="F:endonuclease activity"/>
    <property type="evidence" value="ECO:0007669"/>
    <property type="project" value="UniProtKB-KW"/>
</dbReference>
<dbReference type="InterPro" id="IPR052021">
    <property type="entry name" value="Type-I_RS_S_subunit"/>
</dbReference>
<dbReference type="Proteomes" id="UP000478064">
    <property type="component" value="Unassembled WGS sequence"/>
</dbReference>
<evidence type="ECO:0000256" key="4">
    <source>
        <dbReference type="SAM" id="Coils"/>
    </source>
</evidence>
<evidence type="ECO:0000313" key="7">
    <source>
        <dbReference type="Proteomes" id="UP000478064"/>
    </source>
</evidence>
<organism evidence="6 7">
    <name type="scientific">Pseudomonas helleri</name>
    <dbReference type="NCBI Taxonomy" id="1608996"/>
    <lineage>
        <taxon>Bacteria</taxon>
        <taxon>Pseudomonadati</taxon>
        <taxon>Pseudomonadota</taxon>
        <taxon>Gammaproteobacteria</taxon>
        <taxon>Pseudomonadales</taxon>
        <taxon>Pseudomonadaceae</taxon>
        <taxon>Pseudomonas</taxon>
    </lineage>
</organism>
<evidence type="ECO:0000259" key="5">
    <source>
        <dbReference type="Pfam" id="PF01420"/>
    </source>
</evidence>
<dbReference type="Gene3D" id="3.90.220.20">
    <property type="entry name" value="DNA methylase specificity domains"/>
    <property type="match status" value="2"/>
</dbReference>
<reference evidence="6 7" key="1">
    <citation type="submission" date="2019-10" db="EMBL/GenBank/DDBJ databases">
        <title>Evaluation of single-gene subtyping targets for Pseudomonas.</title>
        <authorList>
            <person name="Reichler S.J."/>
            <person name="Orsi R.H."/>
            <person name="Wiedmann M."/>
            <person name="Martin N.H."/>
            <person name="Murphy S.I."/>
        </authorList>
    </citation>
    <scope>NUCLEOTIDE SEQUENCE [LARGE SCALE GENOMIC DNA]</scope>
    <source>
        <strain evidence="6 7">FSL R10-1637</strain>
    </source>
</reference>
<keyword evidence="3" id="KW-0238">DNA-binding</keyword>
<comment type="similarity">
    <text evidence="1">Belongs to the type-I restriction system S methylase family.</text>
</comment>
<dbReference type="PANTHER" id="PTHR30408">
    <property type="entry name" value="TYPE-1 RESTRICTION ENZYME ECOKI SPECIFICITY PROTEIN"/>
    <property type="match status" value="1"/>
</dbReference>
<keyword evidence="4" id="KW-0175">Coiled coil</keyword>
<protein>
    <submittedName>
        <fullName evidence="6">Restriction endonuclease subunit S</fullName>
    </submittedName>
</protein>
<keyword evidence="6" id="KW-0540">Nuclease</keyword>
<evidence type="ECO:0000256" key="3">
    <source>
        <dbReference type="ARBA" id="ARBA00023125"/>
    </source>
</evidence>
<evidence type="ECO:0000256" key="1">
    <source>
        <dbReference type="ARBA" id="ARBA00010923"/>
    </source>
</evidence>
<dbReference type="SUPFAM" id="SSF116734">
    <property type="entry name" value="DNA methylase specificity domain"/>
    <property type="match status" value="2"/>
</dbReference>
<dbReference type="InterPro" id="IPR000055">
    <property type="entry name" value="Restrct_endonuc_typeI_TRD"/>
</dbReference>
<name>A0A6L5HNK3_9PSED</name>
<dbReference type="Gene3D" id="1.10.287.1120">
    <property type="entry name" value="Bipartite methylase S protein"/>
    <property type="match status" value="1"/>
</dbReference>
<comment type="caution">
    <text evidence="6">The sequence shown here is derived from an EMBL/GenBank/DDBJ whole genome shotgun (WGS) entry which is preliminary data.</text>
</comment>
<evidence type="ECO:0000256" key="2">
    <source>
        <dbReference type="ARBA" id="ARBA00022747"/>
    </source>
</evidence>
<dbReference type="CDD" id="cd17248">
    <property type="entry name" value="RMtype1_S_AmiI-TRD2-CR2_like"/>
    <property type="match status" value="1"/>
</dbReference>
<sequence length="416" mass="46038">MAVKPGYKQTVAGFIPEDWECARITDVAKLESGHTPSKREASYWNGSIPWVSLFDTEGLQGKEIFETAKMVTEEGINNSSARILPKGTVVFSRTATVGKTTVMGCEMATSQDFANYICGPKLHNHFLVLLFRNMGRTWKSLMAGSIHNTIYMPVFKALQIILPPLHEQRAIATALSDVDALLGVLERLIAKKRDLKQAAMQQLLTGKIRLPGFDGEWEFKALGDLGSTFGGLTGKTKADFGEGSGRYITFMNVMNNVVINCDAFERVKISPNESQNRIMNGDLLFNGSSETPEEVALCSVLAEDVPNLFLNSFCFGFRFREAVETHGLFLAYYLRSKSGREMMKSLAQGSTRYNLSKVALLKSLLLLPPISEQKAIAAVLSDMDAELASLEQRLAKTRALKQGMMQELLTGRIRLL</sequence>
<proteinExistence type="inferred from homology"/>
<dbReference type="InterPro" id="IPR044946">
    <property type="entry name" value="Restrct_endonuc_typeI_TRD_sf"/>
</dbReference>